<evidence type="ECO:0000313" key="8">
    <source>
        <dbReference type="EMBL" id="AZP19016.1"/>
    </source>
</evidence>
<dbReference type="AlphaFoldDB" id="A0A3S9I3R1"/>
<comment type="pathway">
    <text evidence="1">Amine and polyamine biosynthesis; ectoine biosynthesis; L-ectoine from L-aspartate 4-semialdehyde: step 3/3.</text>
</comment>
<accession>A0A3S9I3R1</accession>
<sequence length="124" mass="13899">MFTRTVDEVAPVEWGNGTSHRLLVEADRMGFAFAVTLVRQGTTSALQYRNHLEACYCVAGSGEVVEKDGTRHKIMPGTIYVLDEHDPHYLIASDYEDLHLVSVFNPPIVGNERHTLSEDGFSQY</sequence>
<evidence type="ECO:0000256" key="5">
    <source>
        <dbReference type="ARBA" id="ARBA00023239"/>
    </source>
</evidence>
<dbReference type="Gene3D" id="2.60.120.10">
    <property type="entry name" value="Jelly Rolls"/>
    <property type="match status" value="1"/>
</dbReference>
<dbReference type="GO" id="GO:0019491">
    <property type="term" value="P:ectoine biosynthetic process"/>
    <property type="evidence" value="ECO:0007669"/>
    <property type="project" value="UniProtKB-UniPathway"/>
</dbReference>
<dbReference type="KEGG" id="saqu:EJC51_24880"/>
<dbReference type="NCBIfam" id="NF009806">
    <property type="entry name" value="PRK13290.1"/>
    <property type="match status" value="1"/>
</dbReference>
<reference evidence="8 9" key="1">
    <citation type="submission" date="2018-12" db="EMBL/GenBank/DDBJ databases">
        <authorList>
            <person name="Li K."/>
        </authorList>
    </citation>
    <scope>NUCLEOTIDE SEQUENCE [LARGE SCALE GENOMIC DNA]</scope>
    <source>
        <strain evidence="9">CR22</strain>
    </source>
</reference>
<dbReference type="Proteomes" id="UP000280197">
    <property type="component" value="Chromosome"/>
</dbReference>
<dbReference type="EC" id="4.2.1.108" evidence="3"/>
<dbReference type="PANTHER" id="PTHR39289:SF1">
    <property type="entry name" value="L-ECTOINE SYNTHASE"/>
    <property type="match status" value="1"/>
</dbReference>
<evidence type="ECO:0000256" key="1">
    <source>
        <dbReference type="ARBA" id="ARBA00005181"/>
    </source>
</evidence>
<evidence type="ECO:0000313" key="9">
    <source>
        <dbReference type="Proteomes" id="UP000280197"/>
    </source>
</evidence>
<dbReference type="GO" id="GO:0033990">
    <property type="term" value="F:ectoine synthase activity"/>
    <property type="evidence" value="ECO:0007669"/>
    <property type="project" value="UniProtKB-EC"/>
</dbReference>
<dbReference type="InterPro" id="IPR014710">
    <property type="entry name" value="RmlC-like_jellyroll"/>
</dbReference>
<dbReference type="InterPro" id="IPR010462">
    <property type="entry name" value="Ectoine_synth"/>
</dbReference>
<name>A0A3S9I3R1_9ACTN</name>
<keyword evidence="9" id="KW-1185">Reference proteome</keyword>
<comment type="similarity">
    <text evidence="2">Belongs to the ectoine synthase family.</text>
</comment>
<keyword evidence="5" id="KW-0456">Lyase</keyword>
<dbReference type="InterPro" id="IPR011051">
    <property type="entry name" value="RmlC_Cupin_sf"/>
</dbReference>
<dbReference type="EMBL" id="CP034463">
    <property type="protein sequence ID" value="AZP19016.1"/>
    <property type="molecule type" value="Genomic_DNA"/>
</dbReference>
<evidence type="ECO:0000256" key="6">
    <source>
        <dbReference type="ARBA" id="ARBA00033271"/>
    </source>
</evidence>
<evidence type="ECO:0000256" key="4">
    <source>
        <dbReference type="ARBA" id="ARBA00019707"/>
    </source>
</evidence>
<dbReference type="PANTHER" id="PTHR39289">
    <property type="match status" value="1"/>
</dbReference>
<gene>
    <name evidence="8" type="ORF">EJC51_24880</name>
</gene>
<dbReference type="SUPFAM" id="SSF51182">
    <property type="entry name" value="RmlC-like cupins"/>
    <property type="match status" value="1"/>
</dbReference>
<dbReference type="RefSeq" id="WP_126273098.1">
    <property type="nucleotide sequence ID" value="NZ_CP034463.1"/>
</dbReference>
<evidence type="ECO:0000256" key="3">
    <source>
        <dbReference type="ARBA" id="ARBA00013192"/>
    </source>
</evidence>
<dbReference type="Pfam" id="PF06339">
    <property type="entry name" value="Ectoine_synth"/>
    <property type="match status" value="1"/>
</dbReference>
<dbReference type="CDD" id="cd06978">
    <property type="entry name" value="cupin_EctC"/>
    <property type="match status" value="1"/>
</dbReference>
<proteinExistence type="inferred from homology"/>
<organism evidence="8 9">
    <name type="scientific">Streptomyces aquilus</name>
    <dbReference type="NCBI Taxonomy" id="2548456"/>
    <lineage>
        <taxon>Bacteria</taxon>
        <taxon>Bacillati</taxon>
        <taxon>Actinomycetota</taxon>
        <taxon>Actinomycetes</taxon>
        <taxon>Kitasatosporales</taxon>
        <taxon>Streptomycetaceae</taxon>
        <taxon>Streptomyces</taxon>
    </lineage>
</organism>
<protein>
    <recommendedName>
        <fullName evidence="4">L-ectoine synthase</fullName>
        <ecNumber evidence="3">4.2.1.108</ecNumber>
    </recommendedName>
    <alternativeName>
        <fullName evidence="6">N-acetyldiaminobutyrate dehydratase</fullName>
    </alternativeName>
</protein>
<evidence type="ECO:0000256" key="2">
    <source>
        <dbReference type="ARBA" id="ARBA00009637"/>
    </source>
</evidence>
<comment type="catalytic activity">
    <reaction evidence="7">
        <text>(2S)-4-acetamido-2-aminobutanoate = L-ectoine + H2O</text>
        <dbReference type="Rhea" id="RHEA:17281"/>
        <dbReference type="ChEBI" id="CHEBI:15377"/>
        <dbReference type="ChEBI" id="CHEBI:58515"/>
        <dbReference type="ChEBI" id="CHEBI:58929"/>
        <dbReference type="EC" id="4.2.1.108"/>
    </reaction>
</comment>
<dbReference type="UniPathway" id="UPA00067">
    <property type="reaction ID" value="UER00123"/>
</dbReference>
<evidence type="ECO:0000256" key="7">
    <source>
        <dbReference type="ARBA" id="ARBA00048714"/>
    </source>
</evidence>